<keyword evidence="4 8" id="KW-1133">Transmembrane helix</keyword>
<feature type="coiled-coil region" evidence="7">
    <location>
        <begin position="51"/>
        <end position="78"/>
    </location>
</feature>
<protein>
    <submittedName>
        <fullName evidence="9">Cell division protein FtsB</fullName>
    </submittedName>
</protein>
<evidence type="ECO:0000256" key="1">
    <source>
        <dbReference type="ARBA" id="ARBA00022475"/>
    </source>
</evidence>
<dbReference type="EMBL" id="CP010552">
    <property type="protein sequence ID" value="ALE53259.1"/>
    <property type="molecule type" value="Genomic_DNA"/>
</dbReference>
<evidence type="ECO:0000256" key="2">
    <source>
        <dbReference type="ARBA" id="ARBA00022618"/>
    </source>
</evidence>
<keyword evidence="10" id="KW-1185">Reference proteome</keyword>
<keyword evidence="1" id="KW-1003">Cell membrane</keyword>
<dbReference type="AlphaFoldDB" id="A0A0M4PAF2"/>
<keyword evidence="3 8" id="KW-0812">Transmembrane</keyword>
<evidence type="ECO:0000313" key="9">
    <source>
        <dbReference type="EMBL" id="ALE53259.1"/>
    </source>
</evidence>
<evidence type="ECO:0000256" key="7">
    <source>
        <dbReference type="SAM" id="Coils"/>
    </source>
</evidence>
<accession>A0A0M4PAF2</accession>
<dbReference type="STRING" id="1705394.SP60_06415"/>
<dbReference type="PANTHER" id="PTHR37485">
    <property type="entry name" value="CELL DIVISION PROTEIN FTSB"/>
    <property type="match status" value="1"/>
</dbReference>
<dbReference type="Pfam" id="PF04977">
    <property type="entry name" value="DivIC"/>
    <property type="match status" value="1"/>
</dbReference>
<feature type="transmembrane region" description="Helical" evidence="8">
    <location>
        <begin position="12"/>
        <end position="31"/>
    </location>
</feature>
<organism evidence="9 10">
    <name type="scientific">Candidatus Thioglobus autotrophicus</name>
    <dbReference type="NCBI Taxonomy" id="1705394"/>
    <lineage>
        <taxon>Bacteria</taxon>
        <taxon>Pseudomonadati</taxon>
        <taxon>Pseudomonadota</taxon>
        <taxon>Gammaproteobacteria</taxon>
        <taxon>Candidatus Pseudothioglobaceae</taxon>
        <taxon>Candidatus Thioglobus</taxon>
    </lineage>
</organism>
<dbReference type="Proteomes" id="UP000058020">
    <property type="component" value="Chromosome"/>
</dbReference>
<gene>
    <name evidence="9" type="ORF">SP60_06415</name>
</gene>
<keyword evidence="2 9" id="KW-0132">Cell division</keyword>
<reference evidence="9 10" key="1">
    <citation type="journal article" date="2015" name="Genome Announc.">
        <title>Genome Sequence of 'Candidatus Thioglobus autotrophica' Strain EF1, a Chemoautotroph from the SUP05 Clade of Marine Gammaproteobacteria.</title>
        <authorList>
            <person name="Shah V."/>
            <person name="Morris R.M."/>
        </authorList>
    </citation>
    <scope>NUCLEOTIDE SEQUENCE [LARGE SCALE GENOMIC DNA]</scope>
    <source>
        <strain evidence="9 10">EF1</strain>
    </source>
</reference>
<dbReference type="GO" id="GO:0043093">
    <property type="term" value="P:FtsZ-dependent cytokinesis"/>
    <property type="evidence" value="ECO:0007669"/>
    <property type="project" value="TreeGrafter"/>
</dbReference>
<dbReference type="InterPro" id="IPR007060">
    <property type="entry name" value="FtsL/DivIC"/>
</dbReference>
<proteinExistence type="predicted"/>
<keyword evidence="5 8" id="KW-0472">Membrane</keyword>
<evidence type="ECO:0000256" key="3">
    <source>
        <dbReference type="ARBA" id="ARBA00022692"/>
    </source>
</evidence>
<dbReference type="KEGG" id="tho:SP60_06415"/>
<dbReference type="InterPro" id="IPR023081">
    <property type="entry name" value="Cell_div_FtsB"/>
</dbReference>
<dbReference type="GO" id="GO:0030428">
    <property type="term" value="C:cell septum"/>
    <property type="evidence" value="ECO:0007669"/>
    <property type="project" value="TreeGrafter"/>
</dbReference>
<evidence type="ECO:0000256" key="8">
    <source>
        <dbReference type="SAM" id="Phobius"/>
    </source>
</evidence>
<dbReference type="PANTHER" id="PTHR37485:SF1">
    <property type="entry name" value="CELL DIVISION PROTEIN FTSB"/>
    <property type="match status" value="1"/>
</dbReference>
<evidence type="ECO:0000256" key="4">
    <source>
        <dbReference type="ARBA" id="ARBA00022989"/>
    </source>
</evidence>
<name>A0A0M4PAF2_9GAMM</name>
<keyword evidence="7" id="KW-0175">Coiled coil</keyword>
<evidence type="ECO:0000313" key="10">
    <source>
        <dbReference type="Proteomes" id="UP000058020"/>
    </source>
</evidence>
<evidence type="ECO:0000256" key="5">
    <source>
        <dbReference type="ARBA" id="ARBA00023136"/>
    </source>
</evidence>
<keyword evidence="6" id="KW-0131">Cell cycle</keyword>
<sequence>MNSLKKPNSLFGFFYRYWISIILLVVLVALIRQNFVVNSFPFDVYDKQAVLEQNLTTNQQLKQDNSKLQLELNAKSDQKLEILESMARQKFGLIKPGEKYYQISISDQD</sequence>
<evidence type="ECO:0000256" key="6">
    <source>
        <dbReference type="ARBA" id="ARBA00023306"/>
    </source>
</evidence>